<reference evidence="5" key="1">
    <citation type="submission" date="2025-08" db="UniProtKB">
        <authorList>
            <consortium name="RefSeq"/>
        </authorList>
    </citation>
    <scope>IDENTIFICATION</scope>
    <source>
        <strain evidence="5">Wakin</strain>
        <tissue evidence="5">Muscle</tissue>
    </source>
</reference>
<feature type="compositionally biased region" description="Polar residues" evidence="1">
    <location>
        <begin position="176"/>
        <end position="188"/>
    </location>
</feature>
<name>A0A6P6LQL5_CARAU</name>
<evidence type="ECO:0000313" key="4">
    <source>
        <dbReference type="Proteomes" id="UP000515129"/>
    </source>
</evidence>
<dbReference type="PANTHER" id="PTHR34490">
    <property type="entry name" value="PROTEIN CBG12054-RELATED"/>
    <property type="match status" value="1"/>
</dbReference>
<evidence type="ECO:0000313" key="5">
    <source>
        <dbReference type="RefSeq" id="XP_026086825.1"/>
    </source>
</evidence>
<feature type="domain" description="Galaxin-like repeats" evidence="3">
    <location>
        <begin position="190"/>
        <end position="263"/>
    </location>
</feature>
<sequence>MEIYSLTAWVVTILYVFATSSAQGICHHGRRSHNAGFSGKMEGSHHLHCCGNVSYKISESSCCNGNLTNGLSQLVSDCCDSVAYNPLNEICCGGRILTQSSTHAKCCGKVLYLTTTHLCCGGNNIFQRKENLFCCGKETYDMTTHCCCINLALEVKPKNETCCPKVTDTDKRRESQQGSLPTSKLSRNLESKCGTKPYNPNKKICCSGNLYEKASALTKCCGTDVYTLLDDNVLCCNGILHLNVPEQSECVGGVIYAPPNTFCQMPARPRLGEHCCGEQTFNPRTHICCNGHSHNKMNGNFCCGSEVYDHHNQLLKCCSGHLYKLTRLSGECCGNHLLEYYNNQTCCSSSTNSIIYDTKPNHHCCGHYYFNTSLWSCCAEHLKPTPKPNSSLAEYRLKPLTDLIPDMCNKTVFFGKVESLALKNDQRHIVLKVVGQVDVKSEKVIKDPWLHVSMDHCSSPDTESGMTYLWEENHDRKYKLLSHPVDLTSDIHMFYAICYQKKGYKYRLRSISNHFKPNSKHADCHETLFGVCKGDSSP</sequence>
<dbReference type="AlphaFoldDB" id="A0A6P6LQL5"/>
<feature type="domain" description="Galaxin-like repeats" evidence="3">
    <location>
        <begin position="270"/>
        <end position="379"/>
    </location>
</feature>
<evidence type="ECO:0000256" key="1">
    <source>
        <dbReference type="SAM" id="MobiDB-lite"/>
    </source>
</evidence>
<accession>A0A6P6LQL5</accession>
<proteinExistence type="predicted"/>
<feature type="signal peptide" evidence="2">
    <location>
        <begin position="1"/>
        <end position="22"/>
    </location>
</feature>
<gene>
    <name evidence="5" type="primary">LOC113061695</name>
</gene>
<dbReference type="RefSeq" id="XP_026086825.1">
    <property type="nucleotide sequence ID" value="XM_026231040.1"/>
</dbReference>
<organism evidence="4 5">
    <name type="scientific">Carassius auratus</name>
    <name type="common">Goldfish</name>
    <dbReference type="NCBI Taxonomy" id="7957"/>
    <lineage>
        <taxon>Eukaryota</taxon>
        <taxon>Metazoa</taxon>
        <taxon>Chordata</taxon>
        <taxon>Craniata</taxon>
        <taxon>Vertebrata</taxon>
        <taxon>Euteleostomi</taxon>
        <taxon>Actinopterygii</taxon>
        <taxon>Neopterygii</taxon>
        <taxon>Teleostei</taxon>
        <taxon>Ostariophysi</taxon>
        <taxon>Cypriniformes</taxon>
        <taxon>Cyprinidae</taxon>
        <taxon>Cyprininae</taxon>
        <taxon>Carassius</taxon>
    </lineage>
</organism>
<feature type="domain" description="Galaxin-like repeats" evidence="3">
    <location>
        <begin position="48"/>
        <end position="167"/>
    </location>
</feature>
<dbReference type="InterPro" id="IPR055284">
    <property type="entry name" value="Galaxin-like"/>
</dbReference>
<dbReference type="Proteomes" id="UP000515129">
    <property type="component" value="Chromosome 43"/>
</dbReference>
<dbReference type="InterPro" id="IPR056601">
    <property type="entry name" value="Galaxin_dom"/>
</dbReference>
<dbReference type="GeneID" id="113061695"/>
<dbReference type="KEGG" id="caua:113061695"/>
<keyword evidence="2" id="KW-0732">Signal</keyword>
<evidence type="ECO:0000256" key="2">
    <source>
        <dbReference type="SAM" id="SignalP"/>
    </source>
</evidence>
<keyword evidence="4" id="KW-1185">Reference proteome</keyword>
<evidence type="ECO:0000259" key="3">
    <source>
        <dbReference type="Pfam" id="PF24748"/>
    </source>
</evidence>
<protein>
    <submittedName>
        <fullName evidence="5">Uncharacterized protein LOC113061695 isoform X1</fullName>
    </submittedName>
</protein>
<feature type="region of interest" description="Disordered" evidence="1">
    <location>
        <begin position="173"/>
        <end position="193"/>
    </location>
</feature>
<dbReference type="Pfam" id="PF24748">
    <property type="entry name" value="Galaxin_repeat"/>
    <property type="match status" value="3"/>
</dbReference>
<feature type="chain" id="PRO_5028229389" evidence="2">
    <location>
        <begin position="23"/>
        <end position="538"/>
    </location>
</feature>
<dbReference type="PANTHER" id="PTHR34490:SF3">
    <property type="entry name" value="GALAXIN-LIKE ISOFORM X2"/>
    <property type="match status" value="1"/>
</dbReference>
<dbReference type="OrthoDB" id="5989849at2759"/>